<dbReference type="AlphaFoldDB" id="A0A5C3QAG9"/>
<feature type="compositionally biased region" description="Basic and acidic residues" evidence="1">
    <location>
        <begin position="132"/>
        <end position="150"/>
    </location>
</feature>
<evidence type="ECO:0000313" key="2">
    <source>
        <dbReference type="EMBL" id="TFK97390.1"/>
    </source>
</evidence>
<protein>
    <submittedName>
        <fullName evidence="2">Uncharacterized protein</fullName>
    </submittedName>
</protein>
<organism evidence="2 3">
    <name type="scientific">Pterulicium gracile</name>
    <dbReference type="NCBI Taxonomy" id="1884261"/>
    <lineage>
        <taxon>Eukaryota</taxon>
        <taxon>Fungi</taxon>
        <taxon>Dikarya</taxon>
        <taxon>Basidiomycota</taxon>
        <taxon>Agaricomycotina</taxon>
        <taxon>Agaricomycetes</taxon>
        <taxon>Agaricomycetidae</taxon>
        <taxon>Agaricales</taxon>
        <taxon>Pleurotineae</taxon>
        <taxon>Pterulaceae</taxon>
        <taxon>Pterulicium</taxon>
    </lineage>
</organism>
<evidence type="ECO:0000313" key="3">
    <source>
        <dbReference type="Proteomes" id="UP000305067"/>
    </source>
</evidence>
<sequence length="199" mass="20418">MRPYCGALSNKAVGVEDGDGLLSLRDDLLGGEGSVPGLLLSISNEIGSLESTTATLDERVQGTLLSLHIDRGTTLAGTDVAAPDVVDQLLEDRALVLETLNGIEGQERAAGRLALLGVGEDGAARGDSNGESEDRGDFGEEHDGERKEEMGGGGWTARKLYIYAGDETGATVTAVSTGVREVHQSGGCTWCSALGSGGA</sequence>
<keyword evidence="3" id="KW-1185">Reference proteome</keyword>
<dbReference type="Proteomes" id="UP000305067">
    <property type="component" value="Unassembled WGS sequence"/>
</dbReference>
<evidence type="ECO:0000256" key="1">
    <source>
        <dbReference type="SAM" id="MobiDB-lite"/>
    </source>
</evidence>
<accession>A0A5C3QAG9</accession>
<feature type="region of interest" description="Disordered" evidence="1">
    <location>
        <begin position="121"/>
        <end position="152"/>
    </location>
</feature>
<reference evidence="2 3" key="1">
    <citation type="journal article" date="2019" name="Nat. Ecol. Evol.">
        <title>Megaphylogeny resolves global patterns of mushroom evolution.</title>
        <authorList>
            <person name="Varga T."/>
            <person name="Krizsan K."/>
            <person name="Foldi C."/>
            <person name="Dima B."/>
            <person name="Sanchez-Garcia M."/>
            <person name="Sanchez-Ramirez S."/>
            <person name="Szollosi G.J."/>
            <person name="Szarkandi J.G."/>
            <person name="Papp V."/>
            <person name="Albert L."/>
            <person name="Andreopoulos W."/>
            <person name="Angelini C."/>
            <person name="Antonin V."/>
            <person name="Barry K.W."/>
            <person name="Bougher N.L."/>
            <person name="Buchanan P."/>
            <person name="Buyck B."/>
            <person name="Bense V."/>
            <person name="Catcheside P."/>
            <person name="Chovatia M."/>
            <person name="Cooper J."/>
            <person name="Damon W."/>
            <person name="Desjardin D."/>
            <person name="Finy P."/>
            <person name="Geml J."/>
            <person name="Haridas S."/>
            <person name="Hughes K."/>
            <person name="Justo A."/>
            <person name="Karasinski D."/>
            <person name="Kautmanova I."/>
            <person name="Kiss B."/>
            <person name="Kocsube S."/>
            <person name="Kotiranta H."/>
            <person name="LaButti K.M."/>
            <person name="Lechner B.E."/>
            <person name="Liimatainen K."/>
            <person name="Lipzen A."/>
            <person name="Lukacs Z."/>
            <person name="Mihaltcheva S."/>
            <person name="Morgado L.N."/>
            <person name="Niskanen T."/>
            <person name="Noordeloos M.E."/>
            <person name="Ohm R.A."/>
            <person name="Ortiz-Santana B."/>
            <person name="Ovrebo C."/>
            <person name="Racz N."/>
            <person name="Riley R."/>
            <person name="Savchenko A."/>
            <person name="Shiryaev A."/>
            <person name="Soop K."/>
            <person name="Spirin V."/>
            <person name="Szebenyi C."/>
            <person name="Tomsovsky M."/>
            <person name="Tulloss R.E."/>
            <person name="Uehling J."/>
            <person name="Grigoriev I.V."/>
            <person name="Vagvolgyi C."/>
            <person name="Papp T."/>
            <person name="Martin F.M."/>
            <person name="Miettinen O."/>
            <person name="Hibbett D.S."/>
            <person name="Nagy L.G."/>
        </authorList>
    </citation>
    <scope>NUCLEOTIDE SEQUENCE [LARGE SCALE GENOMIC DNA]</scope>
    <source>
        <strain evidence="2 3">CBS 309.79</strain>
    </source>
</reference>
<proteinExistence type="predicted"/>
<gene>
    <name evidence="2" type="ORF">BDV98DRAFT_574743</name>
</gene>
<name>A0A5C3QAG9_9AGAR</name>
<dbReference type="EMBL" id="ML178848">
    <property type="protein sequence ID" value="TFK97390.1"/>
    <property type="molecule type" value="Genomic_DNA"/>
</dbReference>